<reference evidence="2" key="2">
    <citation type="submission" date="2020-05" db="EMBL/GenBank/DDBJ databases">
        <authorList>
            <person name="Kim H.-S."/>
            <person name="Proctor R.H."/>
            <person name="Brown D.W."/>
        </authorList>
    </citation>
    <scope>NUCLEOTIDE SEQUENCE</scope>
    <source>
        <strain evidence="2">NRRL 22465</strain>
    </source>
</reference>
<evidence type="ECO:0000313" key="2">
    <source>
        <dbReference type="EMBL" id="KAF4976842.1"/>
    </source>
</evidence>
<dbReference type="Proteomes" id="UP000635477">
    <property type="component" value="Unassembled WGS sequence"/>
</dbReference>
<comment type="caution">
    <text evidence="2">The sequence shown here is derived from an EMBL/GenBank/DDBJ whole genome shotgun (WGS) entry which is preliminary data.</text>
</comment>
<evidence type="ECO:0000256" key="1">
    <source>
        <dbReference type="SAM" id="MobiDB-lite"/>
    </source>
</evidence>
<gene>
    <name evidence="2" type="ORF">FZEAL_6545</name>
</gene>
<feature type="region of interest" description="Disordered" evidence="1">
    <location>
        <begin position="174"/>
        <end position="193"/>
    </location>
</feature>
<dbReference type="AlphaFoldDB" id="A0A8H4UID0"/>
<accession>A0A8H4UID0</accession>
<name>A0A8H4UID0_9HYPO</name>
<reference evidence="2" key="1">
    <citation type="journal article" date="2020" name="BMC Genomics">
        <title>Correction to: Identification and distribution of gene clusters required for synthesis of sphingolipid metabolism inhibitors in diverse species of the filamentous fungus Fusarium.</title>
        <authorList>
            <person name="Kim H.S."/>
            <person name="Lohmar J.M."/>
            <person name="Busman M."/>
            <person name="Brown D.W."/>
            <person name="Naumann T.A."/>
            <person name="Divon H.H."/>
            <person name="Lysoe E."/>
            <person name="Uhlig S."/>
            <person name="Proctor R.H."/>
        </authorList>
    </citation>
    <scope>NUCLEOTIDE SEQUENCE</scope>
    <source>
        <strain evidence="2">NRRL 22465</strain>
    </source>
</reference>
<keyword evidence="3" id="KW-1185">Reference proteome</keyword>
<dbReference type="EMBL" id="JABEYC010000483">
    <property type="protein sequence ID" value="KAF4976842.1"/>
    <property type="molecule type" value="Genomic_DNA"/>
</dbReference>
<organism evidence="2 3">
    <name type="scientific">Fusarium zealandicum</name>
    <dbReference type="NCBI Taxonomy" id="1053134"/>
    <lineage>
        <taxon>Eukaryota</taxon>
        <taxon>Fungi</taxon>
        <taxon>Dikarya</taxon>
        <taxon>Ascomycota</taxon>
        <taxon>Pezizomycotina</taxon>
        <taxon>Sordariomycetes</taxon>
        <taxon>Hypocreomycetidae</taxon>
        <taxon>Hypocreales</taxon>
        <taxon>Nectriaceae</taxon>
        <taxon>Fusarium</taxon>
        <taxon>Fusarium staphyleae species complex</taxon>
    </lineage>
</organism>
<evidence type="ECO:0000313" key="3">
    <source>
        <dbReference type="Proteomes" id="UP000635477"/>
    </source>
</evidence>
<sequence>MLRIALKTRTTQVPCIVKCCPNSRGSVADEDFTRAWAVDVHPVPKGRRKDARHWCTLDVVDVEKIGSTKKRLNMPLTKFSDRRFNIELGLDAMKLLGLVSEVATYPPPSQLQMSRPAPASQFASANIDQTNTWGSCLVSAPSMSGEFEGQKHLSLAIPEIKIDAPSLDLLSPSYGSTSADDSGGSNWDMTSTASFSFQDDDGLTWSPDF</sequence>
<proteinExistence type="predicted"/>
<protein>
    <submittedName>
        <fullName evidence="2">Uncharacterized protein</fullName>
    </submittedName>
</protein>
<dbReference type="OrthoDB" id="5090202at2759"/>